<feature type="compositionally biased region" description="Basic and acidic residues" evidence="3">
    <location>
        <begin position="444"/>
        <end position="464"/>
    </location>
</feature>
<keyword evidence="6" id="KW-1185">Reference proteome</keyword>
<evidence type="ECO:0000259" key="4">
    <source>
        <dbReference type="Pfam" id="PF03065"/>
    </source>
</evidence>
<dbReference type="PANTHER" id="PTHR36306:SF1">
    <property type="entry name" value="ALPHA-AMYLASE-RELATED"/>
    <property type="match status" value="1"/>
</dbReference>
<feature type="compositionally biased region" description="Basic residues" evidence="3">
    <location>
        <begin position="465"/>
        <end position="475"/>
    </location>
</feature>
<protein>
    <submittedName>
        <fullName evidence="5">Alpha-amylase</fullName>
    </submittedName>
</protein>
<evidence type="ECO:0000313" key="6">
    <source>
        <dbReference type="Proteomes" id="UP000184480"/>
    </source>
</evidence>
<dbReference type="AlphaFoldDB" id="A0A1M5B170"/>
<dbReference type="PANTHER" id="PTHR36306">
    <property type="entry name" value="ALPHA-AMYLASE-RELATED-RELATED"/>
    <property type="match status" value="1"/>
</dbReference>
<evidence type="ECO:0000256" key="3">
    <source>
        <dbReference type="SAM" id="MobiDB-lite"/>
    </source>
</evidence>
<dbReference type="STRING" id="1346286.SAMN05444362_105227"/>
<proteinExistence type="inferred from homology"/>
<name>A0A1M5B170_9BACT</name>
<dbReference type="InterPro" id="IPR004300">
    <property type="entry name" value="Glyco_hydro_57_N"/>
</dbReference>
<feature type="domain" description="Glycoside hydrolase family 57 N-terminal" evidence="4">
    <location>
        <begin position="7"/>
        <end position="293"/>
    </location>
</feature>
<evidence type="ECO:0000256" key="2">
    <source>
        <dbReference type="ARBA" id="ARBA00023277"/>
    </source>
</evidence>
<dbReference type="GO" id="GO:0003824">
    <property type="term" value="F:catalytic activity"/>
    <property type="evidence" value="ECO:0007669"/>
    <property type="project" value="InterPro"/>
</dbReference>
<evidence type="ECO:0000256" key="1">
    <source>
        <dbReference type="ARBA" id="ARBA00006821"/>
    </source>
</evidence>
<sequence length="475" mass="55606">MKKSLCFYFQIHLPFQFRRFRFFDIGNSHEYYDDFNTRTALQKAAEQCYLPMNKVLSDIIKEYGQQFKVALSITGETIEQLEMYAPQVLKSFQELANTGSVEFLCETYSHSLAFLKDEHELDRQLLKQAETIKKYFGQYPQTVRLTGLIYSDQIGERIAKLGFKAMITEGAKHVLGWKSPNYLYNNACNSDLKILLRNFHLSDDIAYRFSDRSWDQWPVTGEKFSEWLHEVDKHEEVVNLFMDYLTFGERHTKGSGIFEFMRYLPQEILKRGDFEFQTPSEIIKKHDAKAPVHVPYPISWSEEERDLSIWLGNDLQNDAFNSLCELGVKVSFANDEELTRDWERLQDSDNFYYMGTKWLTDGSTRRFRNVYSSPYDAYINYMNVLSDFILRVEEIVNLKIKDLLGNKKYAGKLEGIVSLSQDRYTPLQIKKAVEALKEELNLDPVQRSEKAAKTKKSITEDVKKTPKKPTKAKNK</sequence>
<dbReference type="InterPro" id="IPR011330">
    <property type="entry name" value="Glyco_hydro/deAcase_b/a-brl"/>
</dbReference>
<dbReference type="GO" id="GO:0005975">
    <property type="term" value="P:carbohydrate metabolic process"/>
    <property type="evidence" value="ECO:0007669"/>
    <property type="project" value="InterPro"/>
</dbReference>
<dbReference type="Gene3D" id="3.20.110.20">
    <property type="match status" value="1"/>
</dbReference>
<accession>A0A1M5B170</accession>
<dbReference type="InterPro" id="IPR052046">
    <property type="entry name" value="GH57_Enzymes"/>
</dbReference>
<feature type="region of interest" description="Disordered" evidence="3">
    <location>
        <begin position="444"/>
        <end position="475"/>
    </location>
</feature>
<dbReference type="CDD" id="cd10795">
    <property type="entry name" value="GH57N_MJA1_like"/>
    <property type="match status" value="1"/>
</dbReference>
<organism evidence="5 6">
    <name type="scientific">Dysgonomonas macrotermitis</name>
    <dbReference type="NCBI Taxonomy" id="1346286"/>
    <lineage>
        <taxon>Bacteria</taxon>
        <taxon>Pseudomonadati</taxon>
        <taxon>Bacteroidota</taxon>
        <taxon>Bacteroidia</taxon>
        <taxon>Bacteroidales</taxon>
        <taxon>Dysgonomonadaceae</taxon>
        <taxon>Dysgonomonas</taxon>
    </lineage>
</organism>
<dbReference type="OrthoDB" id="138256at2"/>
<reference evidence="6" key="1">
    <citation type="submission" date="2016-11" db="EMBL/GenBank/DDBJ databases">
        <authorList>
            <person name="Varghese N."/>
            <person name="Submissions S."/>
        </authorList>
    </citation>
    <scope>NUCLEOTIDE SEQUENCE [LARGE SCALE GENOMIC DNA]</scope>
    <source>
        <strain evidence="6">DSM 27370</strain>
    </source>
</reference>
<comment type="similarity">
    <text evidence="1">Belongs to the glycosyl hydrolase 57 family.</text>
</comment>
<dbReference type="Proteomes" id="UP000184480">
    <property type="component" value="Unassembled WGS sequence"/>
</dbReference>
<gene>
    <name evidence="5" type="ORF">SAMN05444362_105227</name>
</gene>
<dbReference type="SUPFAM" id="SSF88713">
    <property type="entry name" value="Glycoside hydrolase/deacetylase"/>
    <property type="match status" value="1"/>
</dbReference>
<dbReference type="Pfam" id="PF03065">
    <property type="entry name" value="Glyco_hydro_57"/>
    <property type="match status" value="1"/>
</dbReference>
<keyword evidence="2" id="KW-0119">Carbohydrate metabolism</keyword>
<dbReference type="EMBL" id="FQUC01000005">
    <property type="protein sequence ID" value="SHF36311.1"/>
    <property type="molecule type" value="Genomic_DNA"/>
</dbReference>
<dbReference type="RefSeq" id="WP_062180377.1">
    <property type="nucleotide sequence ID" value="NZ_BBXL01000010.1"/>
</dbReference>
<evidence type="ECO:0000313" key="5">
    <source>
        <dbReference type="EMBL" id="SHF36311.1"/>
    </source>
</evidence>